<evidence type="ECO:0000256" key="2">
    <source>
        <dbReference type="SAM" id="SignalP"/>
    </source>
</evidence>
<dbReference type="InterPro" id="IPR005203">
    <property type="entry name" value="Hemocyanin_C"/>
</dbReference>
<feature type="signal peptide" evidence="2">
    <location>
        <begin position="1"/>
        <end position="20"/>
    </location>
</feature>
<feature type="domain" description="Hemocyanin C-terminal" evidence="5">
    <location>
        <begin position="440"/>
        <end position="675"/>
    </location>
</feature>
<dbReference type="Gene3D" id="1.10.1280.10">
    <property type="entry name" value="Di-copper center containing domain from catechol oxidase"/>
    <property type="match status" value="1"/>
</dbReference>
<proteinExistence type="predicted"/>
<feature type="domain" description="Hemocyanin middle" evidence="3">
    <location>
        <begin position="160"/>
        <end position="431"/>
    </location>
</feature>
<dbReference type="SUPFAM" id="SSF81296">
    <property type="entry name" value="E set domains"/>
    <property type="match status" value="1"/>
</dbReference>
<dbReference type="PROSITE" id="PS00210">
    <property type="entry name" value="HEMOCYANIN_2"/>
    <property type="match status" value="1"/>
</dbReference>
<dbReference type="InterPro" id="IPR013788">
    <property type="entry name" value="Hemocyanin/hexamerin"/>
</dbReference>
<evidence type="ECO:0000256" key="1">
    <source>
        <dbReference type="ARBA" id="ARBA00022761"/>
    </source>
</evidence>
<sequence>MSVLPRLWLLGLLACSLVGAEYYNTKTADKDFLLKQKKIYNLLYYIRQPNAVNFSLYEEGQKWDIEANINLFTNTAAVKEFLYLFKNGMLPRGEMFSVYYPQLLNEMQALFKLFYYASDFNVFFKTALWARNYVNEGQYFFALYNAVLRRPDTTYIQLPPPYEIYPNLFFNSEVLQKAYYAPLFGQLDSQTSGMYKGYIIPANYSSWYFDREYNLENKLNYFVEDIGLNTFYFFFRLTNPFWMDSTEFGLYETMDYRGEEYLYGHKQLLNRYYLERFSNGLPNIEDFDWQKPFYAGYYPTMTYGNGLPFPQRQSWSNMPIYKYKYIQDIMDKESRILSAIDSGYIFRNDSQLYNIYSEKGLNILGNLIEGNADSYNKNFYGSIDNLARKILGYNLEPTSKYQILPSALEMFSTSMRDPAFYCFYKRICDYYYRYKMQQKPYDKDEIVYPSLKIESFTVDKMITYFDQFDATISNGLLIEKQKENEKMPLVKIRQYRLNHKPFNFHFTLNSDKPMKVSIRIFLGPKYDWNHKLMELPENLKYFYEIDNWIVNLNSGLNKIVRNSKECFFTIRDQEPSEVFYQNIETSLYEGKPFAYNERVFGFPERLLLPKGRKEGMPFQLFLYASPVNSEYKYSSRIWGEYKYDNRPFGFPLDKPLYDFKYNGPNMMFKDILIYHKDDYDMNITF</sequence>
<evidence type="ECO:0000259" key="3">
    <source>
        <dbReference type="Pfam" id="PF00372"/>
    </source>
</evidence>
<accession>A0ABP1NLI2</accession>
<feature type="chain" id="PRO_5046688112" evidence="2">
    <location>
        <begin position="21"/>
        <end position="685"/>
    </location>
</feature>
<dbReference type="SUPFAM" id="SSF48050">
    <property type="entry name" value="Hemocyanin, N-terminal domain"/>
    <property type="match status" value="1"/>
</dbReference>
<dbReference type="InterPro" id="IPR000896">
    <property type="entry name" value="Hemocyanin/hexamerin_mid_dom"/>
</dbReference>
<name>A0ABP1NLI2_XYLVO</name>
<dbReference type="SUPFAM" id="SSF48056">
    <property type="entry name" value="Di-copper centre-containing domain"/>
    <property type="match status" value="1"/>
</dbReference>
<dbReference type="InterPro" id="IPR008922">
    <property type="entry name" value="Di-copper_centre_dom_sf"/>
</dbReference>
<dbReference type="InterPro" id="IPR014756">
    <property type="entry name" value="Ig_E-set"/>
</dbReference>
<dbReference type="PANTHER" id="PTHR11511">
    <property type="entry name" value="LARVAL STORAGE PROTEIN/PHENOLOXIDASE"/>
    <property type="match status" value="1"/>
</dbReference>
<reference evidence="6 7" key="1">
    <citation type="submission" date="2024-08" db="EMBL/GenBank/DDBJ databases">
        <authorList>
            <person name="Will J Nash"/>
            <person name="Angela Man"/>
            <person name="Seanna McTaggart"/>
            <person name="Kendall Baker"/>
            <person name="Tom Barker"/>
            <person name="Leah Catchpole"/>
            <person name="Alex Durrant"/>
            <person name="Karim Gharbi"/>
            <person name="Naomi Irish"/>
            <person name="Gemy Kaithakottil"/>
            <person name="Debby Ku"/>
            <person name="Aaliyah Providence"/>
            <person name="Felix Shaw"/>
            <person name="David Swarbreck"/>
            <person name="Chris Watkins"/>
            <person name="Ann M. McCartney"/>
            <person name="Giulio Formenti"/>
            <person name="Alice Mouton"/>
            <person name="Noel Vella"/>
            <person name="Bjorn M von Reumont"/>
            <person name="Adriana Vella"/>
            <person name="Wilfried Haerty"/>
        </authorList>
    </citation>
    <scope>NUCLEOTIDE SEQUENCE [LARGE SCALE GENOMIC DNA]</scope>
</reference>
<comment type="caution">
    <text evidence="6">The sequence shown here is derived from an EMBL/GenBank/DDBJ whole genome shotgun (WGS) entry which is preliminary data.</text>
</comment>
<keyword evidence="2" id="KW-0732">Signal</keyword>
<dbReference type="InterPro" id="IPR036697">
    <property type="entry name" value="Hemocyanin_N_sf"/>
</dbReference>
<dbReference type="Pfam" id="PF03723">
    <property type="entry name" value="Hemocyanin_C"/>
    <property type="match status" value="1"/>
</dbReference>
<dbReference type="Gene3D" id="2.60.40.1520">
    <property type="entry name" value="Hemocyanin, C-terminal domain"/>
    <property type="match status" value="1"/>
</dbReference>
<dbReference type="Proteomes" id="UP001642520">
    <property type="component" value="Unassembled WGS sequence"/>
</dbReference>
<evidence type="ECO:0000259" key="5">
    <source>
        <dbReference type="Pfam" id="PF03723"/>
    </source>
</evidence>
<dbReference type="EMBL" id="CAXAJV020001292">
    <property type="protein sequence ID" value="CAL7941870.1"/>
    <property type="molecule type" value="Genomic_DNA"/>
</dbReference>
<dbReference type="InterPro" id="IPR005204">
    <property type="entry name" value="Hemocyanin_N"/>
</dbReference>
<gene>
    <name evidence="6" type="ORF">XYLVIOL_LOCUS5239</name>
</gene>
<evidence type="ECO:0000313" key="7">
    <source>
        <dbReference type="Proteomes" id="UP001642520"/>
    </source>
</evidence>
<organism evidence="6 7">
    <name type="scientific">Xylocopa violacea</name>
    <name type="common">Violet carpenter bee</name>
    <name type="synonym">Apis violacea</name>
    <dbReference type="NCBI Taxonomy" id="135666"/>
    <lineage>
        <taxon>Eukaryota</taxon>
        <taxon>Metazoa</taxon>
        <taxon>Ecdysozoa</taxon>
        <taxon>Arthropoda</taxon>
        <taxon>Hexapoda</taxon>
        <taxon>Insecta</taxon>
        <taxon>Pterygota</taxon>
        <taxon>Neoptera</taxon>
        <taxon>Endopterygota</taxon>
        <taxon>Hymenoptera</taxon>
        <taxon>Apocrita</taxon>
        <taxon>Aculeata</taxon>
        <taxon>Apoidea</taxon>
        <taxon>Anthophila</taxon>
        <taxon>Apidae</taxon>
        <taxon>Xylocopa</taxon>
        <taxon>Xylocopa</taxon>
    </lineage>
</organism>
<feature type="domain" description="Hemocyanin N-terminal" evidence="4">
    <location>
        <begin position="32"/>
        <end position="154"/>
    </location>
</feature>
<keyword evidence="7" id="KW-1185">Reference proteome</keyword>
<keyword evidence="1" id="KW-0758">Storage protein</keyword>
<evidence type="ECO:0000259" key="4">
    <source>
        <dbReference type="Pfam" id="PF03722"/>
    </source>
</evidence>
<evidence type="ECO:0000313" key="6">
    <source>
        <dbReference type="EMBL" id="CAL7941870.1"/>
    </source>
</evidence>
<dbReference type="Pfam" id="PF03722">
    <property type="entry name" value="Hemocyanin_N"/>
    <property type="match status" value="1"/>
</dbReference>
<dbReference type="Pfam" id="PF00372">
    <property type="entry name" value="Hemocyanin_M"/>
    <property type="match status" value="1"/>
</dbReference>
<protein>
    <submittedName>
        <fullName evidence="6">Uncharacterized protein</fullName>
    </submittedName>
</protein>
<dbReference type="PANTHER" id="PTHR11511:SF5">
    <property type="entry name" value="FAT-BODY PROTEIN 1-RELATED"/>
    <property type="match status" value="1"/>
</dbReference>
<dbReference type="PRINTS" id="PR00187">
    <property type="entry name" value="HAEMOCYANIN"/>
</dbReference>
<dbReference type="Gene3D" id="1.20.1370.10">
    <property type="entry name" value="Hemocyanin, N-terminal domain"/>
    <property type="match status" value="1"/>
</dbReference>
<dbReference type="InterPro" id="IPR037020">
    <property type="entry name" value="Hemocyanin_C_sf"/>
</dbReference>